<evidence type="ECO:0000313" key="4">
    <source>
        <dbReference type="Proteomes" id="UP000051574"/>
    </source>
</evidence>
<reference evidence="3 4" key="1">
    <citation type="submission" date="2015-09" db="EMBL/GenBank/DDBJ databases">
        <title>Draft genome of the scarab beetle Oryctes borbonicus.</title>
        <authorList>
            <person name="Meyer J.M."/>
            <person name="Markov G.V."/>
            <person name="Baskaran P."/>
            <person name="Herrmann M."/>
            <person name="Sommer R.J."/>
            <person name="Roedelsperger C."/>
        </authorList>
    </citation>
    <scope>NUCLEOTIDE SEQUENCE [LARGE SCALE GENOMIC DNA]</scope>
    <source>
        <strain evidence="3">OB123</strain>
        <tissue evidence="3">Whole animal</tissue>
    </source>
</reference>
<accession>A0A0T6B370</accession>
<feature type="chain" id="PRO_5006668316" description="Methuselah N-terminal domain-containing protein" evidence="2">
    <location>
        <begin position="19"/>
        <end position="393"/>
    </location>
</feature>
<feature type="transmembrane region" description="Helical" evidence="1">
    <location>
        <begin position="325"/>
        <end position="347"/>
    </location>
</feature>
<keyword evidence="1" id="KW-1133">Transmembrane helix</keyword>
<feature type="signal peptide" evidence="2">
    <location>
        <begin position="1"/>
        <end position="18"/>
    </location>
</feature>
<sequence length="393" mass="45389">MLRHVLFSLLILQEYSCGFVDYGKHFVIGDYQLNETENCQQLNKHQQYFLYNIDSDHTFQKLDCLPESLTKEAIYFSKCCPPNYIYEPKEHKCIENNSSSIFDGFDSGTLLIRNDLSECKVVLDHLLDTPTNAFTIDADGSLHYNDRTYRIGSYCFDNSDMKKMVIRTCEKVDVCRNQGVRCIKKCCPVGQYYEGSTCSAGHQFGVSLANITRFKDPSKDYNALLVSDPCNRYVDKPQLTFHITKDGTTVIREIGVWKHYALEENYYCVEYIRMFQDYNVLLCRLFDNSGQPSKPIIIKVALIISCVCLLVTVILYLLLPDLKNFIGKIIICYCSCLFVAFLILTWLQFDPVPGDYCDAFGFAIAFCFLAAFSWMTILCYEMWRVLGYVYKII</sequence>
<name>A0A0T6B370_9SCAR</name>
<dbReference type="PANTHER" id="PTHR46953">
    <property type="entry name" value="G-PROTEIN COUPLED RECEPTOR MTH-LIKE 1-RELATED"/>
    <property type="match status" value="1"/>
</dbReference>
<feature type="transmembrane region" description="Helical" evidence="1">
    <location>
        <begin position="296"/>
        <end position="318"/>
    </location>
</feature>
<proteinExistence type="predicted"/>
<keyword evidence="2" id="KW-0732">Signal</keyword>
<evidence type="ECO:0000256" key="1">
    <source>
        <dbReference type="SAM" id="Phobius"/>
    </source>
</evidence>
<keyword evidence="4" id="KW-1185">Reference proteome</keyword>
<dbReference type="InterPro" id="IPR052808">
    <property type="entry name" value="GPCR_Mth-like"/>
</dbReference>
<feature type="transmembrane region" description="Helical" evidence="1">
    <location>
        <begin position="359"/>
        <end position="383"/>
    </location>
</feature>
<dbReference type="EMBL" id="LJIG01016039">
    <property type="protein sequence ID" value="KRT81798.1"/>
    <property type="molecule type" value="Genomic_DNA"/>
</dbReference>
<comment type="caution">
    <text evidence="3">The sequence shown here is derived from an EMBL/GenBank/DDBJ whole genome shotgun (WGS) entry which is preliminary data.</text>
</comment>
<gene>
    <name evidence="3" type="ORF">AMK59_5226</name>
</gene>
<dbReference type="OrthoDB" id="6134459at2759"/>
<dbReference type="Gene3D" id="1.20.1070.10">
    <property type="entry name" value="Rhodopsin 7-helix transmembrane proteins"/>
    <property type="match status" value="1"/>
</dbReference>
<dbReference type="AlphaFoldDB" id="A0A0T6B370"/>
<evidence type="ECO:0008006" key="5">
    <source>
        <dbReference type="Google" id="ProtNLM"/>
    </source>
</evidence>
<evidence type="ECO:0000313" key="3">
    <source>
        <dbReference type="EMBL" id="KRT81798.1"/>
    </source>
</evidence>
<dbReference type="Proteomes" id="UP000051574">
    <property type="component" value="Unassembled WGS sequence"/>
</dbReference>
<dbReference type="PANTHER" id="PTHR46953:SF1">
    <property type="entry name" value="G-PROTEIN COUPLED RECEPTOR MTH-LIKE 1-RELATED"/>
    <property type="match status" value="1"/>
</dbReference>
<organism evidence="3 4">
    <name type="scientific">Oryctes borbonicus</name>
    <dbReference type="NCBI Taxonomy" id="1629725"/>
    <lineage>
        <taxon>Eukaryota</taxon>
        <taxon>Metazoa</taxon>
        <taxon>Ecdysozoa</taxon>
        <taxon>Arthropoda</taxon>
        <taxon>Hexapoda</taxon>
        <taxon>Insecta</taxon>
        <taxon>Pterygota</taxon>
        <taxon>Neoptera</taxon>
        <taxon>Endopterygota</taxon>
        <taxon>Coleoptera</taxon>
        <taxon>Polyphaga</taxon>
        <taxon>Scarabaeiformia</taxon>
        <taxon>Scarabaeidae</taxon>
        <taxon>Dynastinae</taxon>
        <taxon>Oryctes</taxon>
    </lineage>
</organism>
<protein>
    <recommendedName>
        <fullName evidence="5">Methuselah N-terminal domain-containing protein</fullName>
    </recommendedName>
</protein>
<keyword evidence="1" id="KW-0812">Transmembrane</keyword>
<evidence type="ECO:0000256" key="2">
    <source>
        <dbReference type="SAM" id="SignalP"/>
    </source>
</evidence>
<keyword evidence="1" id="KW-0472">Membrane</keyword>